<comment type="caution">
    <text evidence="2">The sequence shown here is derived from an EMBL/GenBank/DDBJ whole genome shotgun (WGS) entry which is preliminary data.</text>
</comment>
<organism evidence="2 3">
    <name type="scientific">Anaerofilum hominis</name>
    <dbReference type="NCBI Taxonomy" id="2763016"/>
    <lineage>
        <taxon>Bacteria</taxon>
        <taxon>Bacillati</taxon>
        <taxon>Bacillota</taxon>
        <taxon>Clostridia</taxon>
        <taxon>Eubacteriales</taxon>
        <taxon>Oscillospiraceae</taxon>
        <taxon>Anaerofilum</taxon>
    </lineage>
</organism>
<feature type="domain" description="Serine aminopeptidase S33" evidence="1">
    <location>
        <begin position="30"/>
        <end position="293"/>
    </location>
</feature>
<evidence type="ECO:0000313" key="2">
    <source>
        <dbReference type="EMBL" id="MBC5580246.1"/>
    </source>
</evidence>
<dbReference type="Proteomes" id="UP000659630">
    <property type="component" value="Unassembled WGS sequence"/>
</dbReference>
<dbReference type="EMBL" id="JACONZ010000001">
    <property type="protein sequence ID" value="MBC5580246.1"/>
    <property type="molecule type" value="Genomic_DNA"/>
</dbReference>
<dbReference type="Pfam" id="PF12146">
    <property type="entry name" value="Hydrolase_4"/>
    <property type="match status" value="1"/>
</dbReference>
<protein>
    <submittedName>
        <fullName evidence="2">Lysophospholipase</fullName>
    </submittedName>
</protein>
<dbReference type="InterPro" id="IPR051044">
    <property type="entry name" value="MAG_DAG_Lipase"/>
</dbReference>
<accession>A0A923I4L5</accession>
<proteinExistence type="predicted"/>
<dbReference type="AlphaFoldDB" id="A0A923I4L5"/>
<evidence type="ECO:0000259" key="1">
    <source>
        <dbReference type="Pfam" id="PF12146"/>
    </source>
</evidence>
<dbReference type="InterPro" id="IPR022742">
    <property type="entry name" value="Hydrolase_4"/>
</dbReference>
<keyword evidence="3" id="KW-1185">Reference proteome</keyword>
<sequence>MSVKKRNISFNSANGEDTVVGYFYTDSETAPRAVVQLSHGMCEYIGRYDDFAAYLCARGYAVCGNDHLGHGATGDSGTDGYFAERDGRKYVLEDLHTMNRLAHEAFPELPLVLFGHSMGSFFARQYAASWPDTIDGLVICGTGGPNPLGGVGLALTSVLSAVRGGKHRSAFINRLAFGAYLKRIPSPDTPYDWISRDKEIVAAYARDSKCTFIFTVSAFHELMAILRDVSSPAWAAKLKKSTPMLMISGDMDPVGDYGAGVKKVFGWLREAGVGDVQLKLYPGARHEVLNETNRAEVYADVAAWLDEKIPAGGAAD</sequence>
<dbReference type="InterPro" id="IPR029058">
    <property type="entry name" value="AB_hydrolase_fold"/>
</dbReference>
<gene>
    <name evidence="2" type="ORF">H8S23_01865</name>
</gene>
<reference evidence="2" key="1">
    <citation type="submission" date="2020-08" db="EMBL/GenBank/DDBJ databases">
        <title>Genome public.</title>
        <authorList>
            <person name="Liu C."/>
            <person name="Sun Q."/>
        </authorList>
    </citation>
    <scope>NUCLEOTIDE SEQUENCE</scope>
    <source>
        <strain evidence="2">BX8</strain>
    </source>
</reference>
<dbReference type="SUPFAM" id="SSF53474">
    <property type="entry name" value="alpha/beta-Hydrolases"/>
    <property type="match status" value="1"/>
</dbReference>
<dbReference type="RefSeq" id="WP_186886611.1">
    <property type="nucleotide sequence ID" value="NZ_JACONZ010000001.1"/>
</dbReference>
<dbReference type="Gene3D" id="3.40.50.1820">
    <property type="entry name" value="alpha/beta hydrolase"/>
    <property type="match status" value="1"/>
</dbReference>
<dbReference type="PANTHER" id="PTHR11614">
    <property type="entry name" value="PHOSPHOLIPASE-RELATED"/>
    <property type="match status" value="1"/>
</dbReference>
<name>A0A923I4L5_9FIRM</name>
<evidence type="ECO:0000313" key="3">
    <source>
        <dbReference type="Proteomes" id="UP000659630"/>
    </source>
</evidence>